<dbReference type="GeneID" id="29988376"/>
<dbReference type="SUPFAM" id="SSF47923">
    <property type="entry name" value="Ypt/Rab-GAP domain of gyp1p"/>
    <property type="match status" value="2"/>
</dbReference>
<feature type="domain" description="Rab-GAP TBC" evidence="4">
    <location>
        <begin position="342"/>
        <end position="526"/>
    </location>
</feature>
<dbReference type="FunFam" id="1.10.8.270:FF:000001">
    <property type="entry name" value="TBC1 domain family member 1"/>
    <property type="match status" value="1"/>
</dbReference>
<feature type="compositionally biased region" description="Pro residues" evidence="3">
    <location>
        <begin position="1030"/>
        <end position="1040"/>
    </location>
</feature>
<evidence type="ECO:0000313" key="6">
    <source>
        <dbReference type="Proteomes" id="UP000054821"/>
    </source>
</evidence>
<dbReference type="FunFam" id="1.10.10.750:FF:000003">
    <property type="entry name" value="GTPase activating protein (Evi5)"/>
    <property type="match status" value="1"/>
</dbReference>
<dbReference type="RefSeq" id="XP_018658451.2">
    <property type="nucleotide sequence ID" value="XM_018808293.2"/>
</dbReference>
<dbReference type="Proteomes" id="UP000054821">
    <property type="component" value="Unassembled WGS sequence"/>
</dbReference>
<dbReference type="Gene3D" id="1.10.10.750">
    <property type="entry name" value="Ypt/Rab-GAP domain of gyp1p, domain 1"/>
    <property type="match status" value="1"/>
</dbReference>
<feature type="compositionally biased region" description="Basic and acidic residues" evidence="3">
    <location>
        <begin position="750"/>
        <end position="762"/>
    </location>
</feature>
<dbReference type="Gene3D" id="1.10.472.80">
    <property type="entry name" value="Ypt/Rab-GAP domain of gyp1p, domain 3"/>
    <property type="match status" value="1"/>
</dbReference>
<feature type="region of interest" description="Disordered" evidence="3">
    <location>
        <begin position="1092"/>
        <end position="1139"/>
    </location>
</feature>
<evidence type="ECO:0000313" key="5">
    <source>
        <dbReference type="EMBL" id="PON29593.1"/>
    </source>
</evidence>
<dbReference type="InterPro" id="IPR035969">
    <property type="entry name" value="Rab-GAP_TBC_sf"/>
</dbReference>
<evidence type="ECO:0000259" key="4">
    <source>
        <dbReference type="PROSITE" id="PS50086"/>
    </source>
</evidence>
<evidence type="ECO:0000256" key="3">
    <source>
        <dbReference type="SAM" id="MobiDB-lite"/>
    </source>
</evidence>
<feature type="compositionally biased region" description="Low complexity" evidence="3">
    <location>
        <begin position="1092"/>
        <end position="1102"/>
    </location>
</feature>
<feature type="compositionally biased region" description="Low complexity" evidence="3">
    <location>
        <begin position="705"/>
        <end position="717"/>
    </location>
</feature>
<reference evidence="5 6" key="1">
    <citation type="journal article" date="2016" name="Genome Announc.">
        <title>Draft Whole-Genome Sequence of Trichoderma gamsii T6085, a Promising Biocontrol Agent of Fusarium Head Blight on Wheat.</title>
        <authorList>
            <person name="Baroncelli R."/>
            <person name="Zapparata A."/>
            <person name="Piaggeschi G."/>
            <person name="Sarrocco S."/>
            <person name="Vannacci G."/>
        </authorList>
    </citation>
    <scope>NUCLEOTIDE SEQUENCE [LARGE SCALE GENOMIC DNA]</scope>
    <source>
        <strain evidence="5 6">T6085</strain>
    </source>
</reference>
<name>A0A2P4ZZB1_9HYPO</name>
<comment type="caution">
    <text evidence="5">The sequence shown here is derived from an EMBL/GenBank/DDBJ whole genome shotgun (WGS) entry which is preliminary data.</text>
</comment>
<feature type="compositionally biased region" description="Acidic residues" evidence="3">
    <location>
        <begin position="210"/>
        <end position="225"/>
    </location>
</feature>
<proteinExistence type="predicted"/>
<dbReference type="STRING" id="398673.A0A2P4ZZB1"/>
<dbReference type="InterPro" id="IPR050302">
    <property type="entry name" value="Rab_GAP_TBC_domain"/>
</dbReference>
<feature type="compositionally biased region" description="Polar residues" evidence="3">
    <location>
        <begin position="189"/>
        <end position="201"/>
    </location>
</feature>
<feature type="compositionally biased region" description="Low complexity" evidence="3">
    <location>
        <begin position="975"/>
        <end position="986"/>
    </location>
</feature>
<feature type="compositionally biased region" description="Polar residues" evidence="3">
    <location>
        <begin position="896"/>
        <end position="929"/>
    </location>
</feature>
<feature type="region of interest" description="Disordered" evidence="3">
    <location>
        <begin position="141"/>
        <end position="244"/>
    </location>
</feature>
<evidence type="ECO:0000256" key="2">
    <source>
        <dbReference type="ARBA" id="ARBA00023054"/>
    </source>
</evidence>
<dbReference type="Gene3D" id="1.10.8.270">
    <property type="entry name" value="putative rabgap domain of human tbc1 domain family member 14 like domains"/>
    <property type="match status" value="1"/>
</dbReference>
<feature type="compositionally biased region" description="Basic and acidic residues" evidence="3">
    <location>
        <begin position="226"/>
        <end position="236"/>
    </location>
</feature>
<accession>A0A2P4ZZB1</accession>
<feature type="compositionally biased region" description="Acidic residues" evidence="3">
    <location>
        <begin position="823"/>
        <end position="860"/>
    </location>
</feature>
<feature type="compositionally biased region" description="Basic and acidic residues" evidence="3">
    <location>
        <begin position="943"/>
        <end position="964"/>
    </location>
</feature>
<dbReference type="SMART" id="SM00164">
    <property type="entry name" value="TBC"/>
    <property type="match status" value="1"/>
</dbReference>
<organism evidence="5 6">
    <name type="scientific">Trichoderma gamsii</name>
    <dbReference type="NCBI Taxonomy" id="398673"/>
    <lineage>
        <taxon>Eukaryota</taxon>
        <taxon>Fungi</taxon>
        <taxon>Dikarya</taxon>
        <taxon>Ascomycota</taxon>
        <taxon>Pezizomycotina</taxon>
        <taxon>Sordariomycetes</taxon>
        <taxon>Hypocreomycetidae</taxon>
        <taxon>Hypocreales</taxon>
        <taxon>Hypocreaceae</taxon>
        <taxon>Trichoderma</taxon>
    </lineage>
</organism>
<keyword evidence="1" id="KW-0343">GTPase activation</keyword>
<dbReference type="PANTHER" id="PTHR47219:SF9">
    <property type="entry name" value="GTPASE ACTIVATING PROTEIN AND CENTROSOME-ASSOCIATED, ISOFORM B"/>
    <property type="match status" value="1"/>
</dbReference>
<feature type="region of interest" description="Disordered" evidence="3">
    <location>
        <begin position="668"/>
        <end position="723"/>
    </location>
</feature>
<feature type="compositionally biased region" description="Gly residues" evidence="3">
    <location>
        <begin position="1128"/>
        <end position="1139"/>
    </location>
</feature>
<protein>
    <submittedName>
        <fullName evidence="5">GTPase-activating protein GYP5</fullName>
    </submittedName>
</protein>
<dbReference type="AlphaFoldDB" id="A0A2P4ZZB1"/>
<dbReference type="GO" id="GO:0005096">
    <property type="term" value="F:GTPase activator activity"/>
    <property type="evidence" value="ECO:0007669"/>
    <property type="project" value="UniProtKB-KW"/>
</dbReference>
<feature type="compositionally biased region" description="Low complexity" evidence="3">
    <location>
        <begin position="668"/>
        <end position="691"/>
    </location>
</feature>
<dbReference type="Pfam" id="PF00566">
    <property type="entry name" value="RabGAP-TBC"/>
    <property type="match status" value="1"/>
</dbReference>
<dbReference type="EMBL" id="JPDN02000004">
    <property type="protein sequence ID" value="PON29593.1"/>
    <property type="molecule type" value="Genomic_DNA"/>
</dbReference>
<dbReference type="InterPro" id="IPR000195">
    <property type="entry name" value="Rab-GAP-TBC_dom"/>
</dbReference>
<sequence>MLKTANRPGQTILTATGTVTAGADSESLVPLLHLTCRRIAAAAAAAANWYEIAAACPALRVADRQLSRVESPLHGKTQTLPNPLLVNRLRGPSSMAMDAGEKLSGREPSTPVMAAADTVPKPIDEAEVVTPKTTRDSLVTVRLSEPPTLTLETASARNSDIPEVPALPATSEPIEDPTSSSPDVPDAAQTPTATLSASAEANRSLHDELGEYDDADSDGSDSEEVNWEKLEKTEDEQTKDEETDNSTALLLARLEQENAKLATNPKTVKVQLVEKPPPNRPRPPSMAMLRKMVRGPTPAALRYSMLPPPPMTDLEFYAALVKDYQQTAARLPTLLSNKIRKGIPPPLRGVVWQSMSGSRDHDLEEQYERLNGESSPYEGLIGKDLGRSFPGVEMFRDPDGDGQRMLGRVLKTFSLYDTKIGYCQGLAFLVGPLLMHMPDKQAFCILVRLMERYDLRSCFLPDLSGLHVRIYQFRELLRANLPSLWSHLEDLQVETAYVSQWFLSFFATTCPLPMLFRIYDVIFAEGAPETLMRVALSLMRRNEARLLSCTELEDVMQLLLSRGLWDCYHYNADEFVQDFASLTSIVTREKLAQLEQGYRESLVATANTARTSDIATAAARFLGRIWASSGAFPRASGLAPGFSAPSRPLSMLRRSTSKQSLASTLNSVEASSASVMSSSSTDATTVSRDSSNTVEDDSASRESTPVAPKVAASSSSKNTDDKHLHGQIEDLLTVLSELQRNHALLSNELKREREEREEDRKAVRSLLDGLRKRASLADEESDEELDEEEEEEEDDDDDEERDEEEEKGGEDSLSLKSSKEATETGEEEKGDEEEGEDEKEEKEEKEDEAETSADEDDSADTSDAPSAEDLSELLDRVESRFGSGTDGDDGDKSKSQPSAPGTNSEMQMELQQAKDQLASAMSQNQTFSRQIHDLDQEMSSLKEQIRESHSHVRTLHQDKQRLEKQIQALRARPASSDPGLGSLDSGTEWTPKPPAGLREFKLGRSKSMASQGSTYDRRKSSVMQSNDLVPPLPASMPPTPLASNESKSSQNDLDTLLMELAQAKTVQAIAKQEAEEAKQQLEAMKKMYNHAQAQLQAQAQTQGDSPNGPVSPGSINAKVAATAATSPGSGGGGFWGWRR</sequence>
<evidence type="ECO:0000256" key="1">
    <source>
        <dbReference type="ARBA" id="ARBA00022468"/>
    </source>
</evidence>
<dbReference type="PROSITE" id="PS50086">
    <property type="entry name" value="TBC_RABGAP"/>
    <property type="match status" value="1"/>
</dbReference>
<dbReference type="PANTHER" id="PTHR47219">
    <property type="entry name" value="RAB GTPASE-ACTIVATING PROTEIN 1-LIKE"/>
    <property type="match status" value="1"/>
</dbReference>
<dbReference type="FunFam" id="1.10.472.80:FF:000027">
    <property type="entry name" value="GTPase activating protein (Evi5)"/>
    <property type="match status" value="1"/>
</dbReference>
<gene>
    <name evidence="5" type="ORF">TGAM01_v201842</name>
</gene>
<feature type="region of interest" description="Disordered" evidence="3">
    <location>
        <begin position="750"/>
        <end position="1051"/>
    </location>
</feature>
<keyword evidence="2" id="KW-0175">Coiled coil</keyword>
<dbReference type="GO" id="GO:0031267">
    <property type="term" value="F:small GTPase binding"/>
    <property type="evidence" value="ECO:0007669"/>
    <property type="project" value="TreeGrafter"/>
</dbReference>
<keyword evidence="6" id="KW-1185">Reference proteome</keyword>
<feature type="compositionally biased region" description="Acidic residues" evidence="3">
    <location>
        <begin position="777"/>
        <end position="808"/>
    </location>
</feature>